<reference evidence="1" key="1">
    <citation type="submission" date="2019-08" db="EMBL/GenBank/DDBJ databases">
        <authorList>
            <person name="Kucharzyk K."/>
            <person name="Murdoch R.W."/>
            <person name="Higgins S."/>
            <person name="Loffler F."/>
        </authorList>
    </citation>
    <scope>NUCLEOTIDE SEQUENCE</scope>
</reference>
<organism evidence="1">
    <name type="scientific">bioreactor metagenome</name>
    <dbReference type="NCBI Taxonomy" id="1076179"/>
    <lineage>
        <taxon>unclassified sequences</taxon>
        <taxon>metagenomes</taxon>
        <taxon>ecological metagenomes</taxon>
    </lineage>
</organism>
<evidence type="ECO:0000313" key="1">
    <source>
        <dbReference type="EMBL" id="MPN02653.1"/>
    </source>
</evidence>
<accession>A0A645EQ41</accession>
<comment type="caution">
    <text evidence="1">The sequence shown here is derived from an EMBL/GenBank/DDBJ whole genome shotgun (WGS) entry which is preliminary data.</text>
</comment>
<proteinExistence type="predicted"/>
<dbReference type="EMBL" id="VSSQ01048604">
    <property type="protein sequence ID" value="MPN02653.1"/>
    <property type="molecule type" value="Genomic_DNA"/>
</dbReference>
<name>A0A645EQ41_9ZZZZ</name>
<sequence length="94" mass="11198">MEEIRETAYDWTTRDSRGYFSTNQKREIRRMTGFAETRPDEVTILKEPETNGGYLVALVPKAWFSMKPPRKRKLTDEQRVIISKRMSEMRIRKG</sequence>
<protein>
    <submittedName>
        <fullName evidence="1">Uncharacterized protein</fullName>
    </submittedName>
</protein>
<dbReference type="AlphaFoldDB" id="A0A645EQ41"/>
<gene>
    <name evidence="1" type="ORF">SDC9_149869</name>
</gene>